<reference evidence="1 2" key="1">
    <citation type="submission" date="2019-02" db="EMBL/GenBank/DDBJ databases">
        <title>Sequencing the genomes of 1000 actinobacteria strains.</title>
        <authorList>
            <person name="Klenk H.-P."/>
        </authorList>
    </citation>
    <scope>NUCLEOTIDE SEQUENCE [LARGE SCALE GENOMIC DNA]</scope>
    <source>
        <strain evidence="1 2">DSM 45888</strain>
    </source>
</reference>
<keyword evidence="2" id="KW-1185">Reference proteome</keyword>
<sequence length="32" mass="3362">MVGGGAEADVNSAVAFTCLHATMFYPAEINHH</sequence>
<evidence type="ECO:0000313" key="1">
    <source>
        <dbReference type="EMBL" id="RZT78972.1"/>
    </source>
</evidence>
<dbReference type="Proteomes" id="UP000293781">
    <property type="component" value="Unassembled WGS sequence"/>
</dbReference>
<organism evidence="1 2">
    <name type="scientific">Micromonospora violae</name>
    <dbReference type="NCBI Taxonomy" id="1278207"/>
    <lineage>
        <taxon>Bacteria</taxon>
        <taxon>Bacillati</taxon>
        <taxon>Actinomycetota</taxon>
        <taxon>Actinomycetes</taxon>
        <taxon>Micromonosporales</taxon>
        <taxon>Micromonosporaceae</taxon>
        <taxon>Micromonospora</taxon>
    </lineage>
</organism>
<proteinExistence type="predicted"/>
<accession>A0A4Q7UCQ5</accession>
<comment type="caution">
    <text evidence="1">The sequence shown here is derived from an EMBL/GenBank/DDBJ whole genome shotgun (WGS) entry which is preliminary data.</text>
</comment>
<dbReference type="EMBL" id="SHKK01000001">
    <property type="protein sequence ID" value="RZT78972.1"/>
    <property type="molecule type" value="Genomic_DNA"/>
</dbReference>
<protein>
    <submittedName>
        <fullName evidence="1">Uncharacterized protein</fullName>
    </submittedName>
</protein>
<gene>
    <name evidence="1" type="ORF">EV382_2168</name>
</gene>
<name>A0A4Q7UCQ5_9ACTN</name>
<evidence type="ECO:0000313" key="2">
    <source>
        <dbReference type="Proteomes" id="UP000293781"/>
    </source>
</evidence>
<dbReference type="AlphaFoldDB" id="A0A4Q7UCQ5"/>